<evidence type="ECO:0000313" key="1">
    <source>
        <dbReference type="EMBL" id="KLO03845.1"/>
    </source>
</evidence>
<dbReference type="Proteomes" id="UP000053477">
    <property type="component" value="Unassembled WGS sequence"/>
</dbReference>
<proteinExistence type="predicted"/>
<protein>
    <recommendedName>
        <fullName evidence="3">F-box domain-containing protein</fullName>
    </recommendedName>
</protein>
<organism evidence="1 2">
    <name type="scientific">Schizopora paradoxa</name>
    <dbReference type="NCBI Taxonomy" id="27342"/>
    <lineage>
        <taxon>Eukaryota</taxon>
        <taxon>Fungi</taxon>
        <taxon>Dikarya</taxon>
        <taxon>Basidiomycota</taxon>
        <taxon>Agaricomycotina</taxon>
        <taxon>Agaricomycetes</taxon>
        <taxon>Hymenochaetales</taxon>
        <taxon>Schizoporaceae</taxon>
        <taxon>Schizopora</taxon>
    </lineage>
</organism>
<dbReference type="AlphaFoldDB" id="A0A0H2QW87"/>
<sequence length="348" mass="39313">LPIDRRHFRVVHIFLTDYETGVDLRAFANAISRLHRTGCADLWIHSSFLAEPGRFDIFEGDEIDPVPAHNLLRLCVHSPAMLSASLIPWLVYTLESGTSLTSVDVMIPGLGPSQWATILPRISLSCLRDLRLVGVSLPILLRFLDRHPFLNIMHLDGLEVEDPTFAPSELDLPRLTTIEGNEVQISRFLSVLKPSTLTQYVNVVFRDDYSLEGLDSPPAAFDAEACLSVLRSLAHRVAGFPEAYIALLFNISSIQADSAFFGDLRQYRNLESRPERNLSLDRLEININSQTSSEAMEILNKCMGWLRLFGRIRLLRIWVGGDFPQDMRKVYVEQLSESLKDTVIFFSA</sequence>
<evidence type="ECO:0000313" key="2">
    <source>
        <dbReference type="Proteomes" id="UP000053477"/>
    </source>
</evidence>
<dbReference type="EMBL" id="KQ086960">
    <property type="protein sequence ID" value="KLO03845.1"/>
    <property type="molecule type" value="Genomic_DNA"/>
</dbReference>
<dbReference type="InParanoid" id="A0A0H2QW87"/>
<keyword evidence="2" id="KW-1185">Reference proteome</keyword>
<gene>
    <name evidence="1" type="ORF">SCHPADRAFT_766291</name>
</gene>
<name>A0A0H2QW87_9AGAM</name>
<reference evidence="1 2" key="1">
    <citation type="submission" date="2015-04" db="EMBL/GenBank/DDBJ databases">
        <title>Complete genome sequence of Schizopora paradoxa KUC8140, a cosmopolitan wood degrader in East Asia.</title>
        <authorList>
            <consortium name="DOE Joint Genome Institute"/>
            <person name="Min B."/>
            <person name="Park H."/>
            <person name="Jang Y."/>
            <person name="Kim J.-J."/>
            <person name="Kim K.H."/>
            <person name="Pangilinan J."/>
            <person name="Lipzen A."/>
            <person name="Riley R."/>
            <person name="Grigoriev I.V."/>
            <person name="Spatafora J.W."/>
            <person name="Choi I.-G."/>
        </authorList>
    </citation>
    <scope>NUCLEOTIDE SEQUENCE [LARGE SCALE GENOMIC DNA]</scope>
    <source>
        <strain evidence="1 2">KUC8140</strain>
    </source>
</reference>
<dbReference type="OrthoDB" id="2635672at2759"/>
<evidence type="ECO:0008006" key="3">
    <source>
        <dbReference type="Google" id="ProtNLM"/>
    </source>
</evidence>
<feature type="non-terminal residue" evidence="1">
    <location>
        <position position="1"/>
    </location>
</feature>
<accession>A0A0H2QW87</accession>